<dbReference type="RefSeq" id="XP_040769856.1">
    <property type="nucleotide sequence ID" value="XM_040910469.1"/>
</dbReference>
<dbReference type="InParanoid" id="A0A165HUL3"/>
<dbReference type="OrthoDB" id="3238373at2759"/>
<accession>A0A165HUL3</accession>
<name>A0A165HUL3_9APHY</name>
<sequence>MANSFLHDEMLKLSIPGPSRDPVYYISDGNTVLLVDNTLFKVHRSILMKDKSAFEAMFQLTTETESARSDCSMTVTEGDSDDNPIRLQGDSADEFRALLWALYALPHELMLAMTSEANSTQLVNLARMAHKYQFRHIETWVLGALHGYYSRAGAFDAIQATSPPTLPGPTHTSSPLAHEAPSLVQITELAALCERPDLLELALARWKKIIGDGKDLALAIVTAERLNLRPILGLAYHAMMLKGRAHWELEPMLTRDQRVRLLSGYHALTKMWEALPGQPPPIAHNARCTSQQRCAKLWGLLWKAVLERGTEVIPGLQKEDVLAKLTAAENMVKVLVEDSQLQSIVDGLPHCKESALMVTRLRVREFKETLTDYFADDF</sequence>
<proteinExistence type="predicted"/>
<dbReference type="PROSITE" id="PS50097">
    <property type="entry name" value="BTB"/>
    <property type="match status" value="1"/>
</dbReference>
<dbReference type="CDD" id="cd18186">
    <property type="entry name" value="BTB_POZ_ZBTB_KLHL-like"/>
    <property type="match status" value="1"/>
</dbReference>
<reference evidence="2 3" key="1">
    <citation type="journal article" date="2016" name="Mol. Biol. Evol.">
        <title>Comparative Genomics of Early-Diverging Mushroom-Forming Fungi Provides Insights into the Origins of Lignocellulose Decay Capabilities.</title>
        <authorList>
            <person name="Nagy L.G."/>
            <person name="Riley R."/>
            <person name="Tritt A."/>
            <person name="Adam C."/>
            <person name="Daum C."/>
            <person name="Floudas D."/>
            <person name="Sun H."/>
            <person name="Yadav J.S."/>
            <person name="Pangilinan J."/>
            <person name="Larsson K.H."/>
            <person name="Matsuura K."/>
            <person name="Barry K."/>
            <person name="Labutti K."/>
            <person name="Kuo R."/>
            <person name="Ohm R.A."/>
            <person name="Bhattacharya S.S."/>
            <person name="Shirouzu T."/>
            <person name="Yoshinaga Y."/>
            <person name="Martin F.M."/>
            <person name="Grigoriev I.V."/>
            <person name="Hibbett D.S."/>
        </authorList>
    </citation>
    <scope>NUCLEOTIDE SEQUENCE [LARGE SCALE GENOMIC DNA]</scope>
    <source>
        <strain evidence="2 3">93-53</strain>
    </source>
</reference>
<dbReference type="InterPro" id="IPR011333">
    <property type="entry name" value="SKP1/BTB/POZ_sf"/>
</dbReference>
<dbReference type="InterPro" id="IPR000210">
    <property type="entry name" value="BTB/POZ_dom"/>
</dbReference>
<dbReference type="GeneID" id="63827498"/>
<dbReference type="EMBL" id="KV427606">
    <property type="protein sequence ID" value="KZT12208.1"/>
    <property type="molecule type" value="Genomic_DNA"/>
</dbReference>
<evidence type="ECO:0000313" key="2">
    <source>
        <dbReference type="EMBL" id="KZT12208.1"/>
    </source>
</evidence>
<dbReference type="Pfam" id="PF00651">
    <property type="entry name" value="BTB"/>
    <property type="match status" value="1"/>
</dbReference>
<keyword evidence="3" id="KW-1185">Reference proteome</keyword>
<evidence type="ECO:0000313" key="3">
    <source>
        <dbReference type="Proteomes" id="UP000076871"/>
    </source>
</evidence>
<dbReference type="Proteomes" id="UP000076871">
    <property type="component" value="Unassembled WGS sequence"/>
</dbReference>
<dbReference type="SUPFAM" id="SSF54695">
    <property type="entry name" value="POZ domain"/>
    <property type="match status" value="1"/>
</dbReference>
<dbReference type="AlphaFoldDB" id="A0A165HUL3"/>
<feature type="domain" description="BTB" evidence="1">
    <location>
        <begin position="29"/>
        <end position="103"/>
    </location>
</feature>
<protein>
    <recommendedName>
        <fullName evidence="1">BTB domain-containing protein</fullName>
    </recommendedName>
</protein>
<evidence type="ECO:0000259" key="1">
    <source>
        <dbReference type="PROSITE" id="PS50097"/>
    </source>
</evidence>
<gene>
    <name evidence="2" type="ORF">LAESUDRAFT_734002</name>
</gene>
<organism evidence="2 3">
    <name type="scientific">Laetiporus sulphureus 93-53</name>
    <dbReference type="NCBI Taxonomy" id="1314785"/>
    <lineage>
        <taxon>Eukaryota</taxon>
        <taxon>Fungi</taxon>
        <taxon>Dikarya</taxon>
        <taxon>Basidiomycota</taxon>
        <taxon>Agaricomycotina</taxon>
        <taxon>Agaricomycetes</taxon>
        <taxon>Polyporales</taxon>
        <taxon>Laetiporus</taxon>
    </lineage>
</organism>
<dbReference type="Gene3D" id="3.30.710.10">
    <property type="entry name" value="Potassium Channel Kv1.1, Chain A"/>
    <property type="match status" value="1"/>
</dbReference>